<dbReference type="PANTHER" id="PTHR13754">
    <property type="entry name" value="METALLO-BETA-LACTAMASE SUPERFAMILY PROTEIN"/>
    <property type="match status" value="1"/>
</dbReference>
<dbReference type="InterPro" id="IPR001279">
    <property type="entry name" value="Metallo-B-lactamas"/>
</dbReference>
<dbReference type="SUPFAM" id="SSF56281">
    <property type="entry name" value="Metallo-hydrolase/oxidoreductase"/>
    <property type="match status" value="1"/>
</dbReference>
<comment type="caution">
    <text evidence="2">The sequence shown here is derived from an EMBL/GenBank/DDBJ whole genome shotgun (WGS) entry which is preliminary data.</text>
</comment>
<name>A0A644YDF8_9ZZZZ</name>
<dbReference type="InterPro" id="IPR036866">
    <property type="entry name" value="RibonucZ/Hydroxyglut_hydro"/>
</dbReference>
<dbReference type="InterPro" id="IPR041712">
    <property type="entry name" value="DHPS-like_MBL-fold"/>
</dbReference>
<dbReference type="Pfam" id="PF00753">
    <property type="entry name" value="Lactamase_B"/>
    <property type="match status" value="1"/>
</dbReference>
<dbReference type="SMART" id="SM00849">
    <property type="entry name" value="Lactamase_B"/>
    <property type="match status" value="1"/>
</dbReference>
<reference evidence="2" key="1">
    <citation type="submission" date="2019-08" db="EMBL/GenBank/DDBJ databases">
        <authorList>
            <person name="Kucharzyk K."/>
            <person name="Murdoch R.W."/>
            <person name="Higgins S."/>
            <person name="Loffler F."/>
        </authorList>
    </citation>
    <scope>NUCLEOTIDE SEQUENCE</scope>
</reference>
<dbReference type="CDD" id="cd07713">
    <property type="entry name" value="DHPS-like_MBL-fold"/>
    <property type="match status" value="1"/>
</dbReference>
<dbReference type="PANTHER" id="PTHR13754:SF13">
    <property type="entry name" value="METALLO-BETA-LACTAMASE SUPERFAMILY PROTEIN (AFU_ORTHOLOGUE AFUA_3G07630)"/>
    <property type="match status" value="1"/>
</dbReference>
<protein>
    <recommendedName>
        <fullName evidence="1">Metallo-beta-lactamase domain-containing protein</fullName>
    </recommendedName>
</protein>
<organism evidence="2">
    <name type="scientific">bioreactor metagenome</name>
    <dbReference type="NCBI Taxonomy" id="1076179"/>
    <lineage>
        <taxon>unclassified sequences</taxon>
        <taxon>metagenomes</taxon>
        <taxon>ecological metagenomes</taxon>
    </lineage>
</organism>
<accession>A0A644YDF8</accession>
<dbReference type="AlphaFoldDB" id="A0A644YDF8"/>
<sequence>MSIAITTLMDNTQGEHTGLIAEHGLSFLVETDDTSLLFDTGRSAAFLTNAQKLCKDLTKVEHVVLSHGHYDHSGGFRSFLEQVGSPTVSLHVGKGFFTPKYARFNASYQYLGNDFDESFLDKYGVHYEEVGETQKIANGVWMVTNFSHAHPEETIHPRFMLQGPDGWIADVFSDEVLLVIESALGLIVLVGCSHPGILNMLDTVRAHFHKPIYALLGGTHLVEADSERTKCTLTSFIEQGIAVLGISHCSGSEAIALATEGSSVHYHNTLGSSLILEQ</sequence>
<feature type="domain" description="Metallo-beta-lactamase" evidence="1">
    <location>
        <begin position="23"/>
        <end position="220"/>
    </location>
</feature>
<dbReference type="InterPro" id="IPR052926">
    <property type="entry name" value="Metallo-beta-lactamase_dom"/>
</dbReference>
<proteinExistence type="predicted"/>
<gene>
    <name evidence="2" type="ORF">SDC9_70665</name>
</gene>
<dbReference type="EMBL" id="VSSQ01004204">
    <property type="protein sequence ID" value="MPM24184.1"/>
    <property type="molecule type" value="Genomic_DNA"/>
</dbReference>
<evidence type="ECO:0000313" key="2">
    <source>
        <dbReference type="EMBL" id="MPM24184.1"/>
    </source>
</evidence>
<dbReference type="GO" id="GO:0016740">
    <property type="term" value="F:transferase activity"/>
    <property type="evidence" value="ECO:0007669"/>
    <property type="project" value="TreeGrafter"/>
</dbReference>
<evidence type="ECO:0000259" key="1">
    <source>
        <dbReference type="SMART" id="SM00849"/>
    </source>
</evidence>
<dbReference type="Gene3D" id="3.60.15.10">
    <property type="entry name" value="Ribonuclease Z/Hydroxyacylglutathione hydrolase-like"/>
    <property type="match status" value="1"/>
</dbReference>